<proteinExistence type="predicted"/>
<organism evidence="2 3">
    <name type="scientific">Candidatus Nitrosocosmicus arcticus</name>
    <dbReference type="NCBI Taxonomy" id="2035267"/>
    <lineage>
        <taxon>Archaea</taxon>
        <taxon>Nitrososphaerota</taxon>
        <taxon>Nitrososphaeria</taxon>
        <taxon>Nitrososphaerales</taxon>
        <taxon>Nitrososphaeraceae</taxon>
        <taxon>Candidatus Nitrosocosmicus</taxon>
    </lineage>
</organism>
<keyword evidence="3" id="KW-1185">Reference proteome</keyword>
<feature type="compositionally biased region" description="Polar residues" evidence="1">
    <location>
        <begin position="99"/>
        <end position="108"/>
    </location>
</feature>
<feature type="compositionally biased region" description="Basic and acidic residues" evidence="1">
    <location>
        <begin position="1"/>
        <end position="38"/>
    </location>
</feature>
<dbReference type="Proteomes" id="UP000315289">
    <property type="component" value="Unassembled WGS sequence"/>
</dbReference>
<comment type="caution">
    <text evidence="2">The sequence shown here is derived from an EMBL/GenBank/DDBJ whole genome shotgun (WGS) entry which is preliminary data.</text>
</comment>
<protein>
    <submittedName>
        <fullName evidence="2">Uncharacterized protein</fullName>
    </submittedName>
</protein>
<dbReference type="AlphaFoldDB" id="A0A557SRX0"/>
<dbReference type="RefSeq" id="WP_144734035.1">
    <property type="nucleotide sequence ID" value="NZ_ML675591.1"/>
</dbReference>
<evidence type="ECO:0000256" key="1">
    <source>
        <dbReference type="SAM" id="MobiDB-lite"/>
    </source>
</evidence>
<gene>
    <name evidence="2" type="ORF">NARC_160066</name>
</gene>
<evidence type="ECO:0000313" key="2">
    <source>
        <dbReference type="EMBL" id="TVP39352.1"/>
    </source>
</evidence>
<evidence type="ECO:0000313" key="3">
    <source>
        <dbReference type="Proteomes" id="UP000315289"/>
    </source>
</evidence>
<dbReference type="OrthoDB" id="11467at2157"/>
<reference evidence="2 3" key="1">
    <citation type="journal article" date="2019" name="Front. Microbiol.">
        <title>Ammonia Oxidation by the Arctic Terrestrial Thaumarchaeote Candidatus Nitrosocosmicus arcticus Is Stimulated by Increasing Temperatures.</title>
        <authorList>
            <person name="Alves R.J.E."/>
            <person name="Kerou M."/>
            <person name="Zappe A."/>
            <person name="Bittner R."/>
            <person name="Abby S.S."/>
            <person name="Schmidt H.A."/>
            <person name="Pfeifer K."/>
            <person name="Schleper C."/>
        </authorList>
    </citation>
    <scope>NUCLEOTIDE SEQUENCE [LARGE SCALE GENOMIC DNA]</scope>
    <source>
        <strain evidence="2 3">Kfb</strain>
    </source>
</reference>
<name>A0A557SRX0_9ARCH</name>
<dbReference type="EMBL" id="VOAH01000016">
    <property type="protein sequence ID" value="TVP39352.1"/>
    <property type="molecule type" value="Genomic_DNA"/>
</dbReference>
<sequence>MGEIIDKVKEKAKNVKDAVVDTTKDVADKAKDTVDQSEKTSVNPTDKEYEEGVAGTNKNRQSDPLTEYSDKEPMTPAKLNAGEPTAVKRDPSDQKITSEGRTGTNTEQASEEYRKRGMTKVDSDDHSHEGSSCSCGH</sequence>
<feature type="region of interest" description="Disordered" evidence="1">
    <location>
        <begin position="1"/>
        <end position="137"/>
    </location>
</feature>
<accession>A0A557SRX0</accession>
<feature type="compositionally biased region" description="Basic and acidic residues" evidence="1">
    <location>
        <begin position="86"/>
        <end position="98"/>
    </location>
</feature>
<feature type="compositionally biased region" description="Basic and acidic residues" evidence="1">
    <location>
        <begin position="111"/>
        <end position="129"/>
    </location>
</feature>